<dbReference type="PANTHER" id="PTHR12714:SF25">
    <property type="entry name" value="CONSERVED HYPOTHETICAL MEMBRANE PROTEIN"/>
    <property type="match status" value="1"/>
</dbReference>
<evidence type="ECO:0000256" key="3">
    <source>
        <dbReference type="ARBA" id="ARBA00022989"/>
    </source>
</evidence>
<evidence type="ECO:0000256" key="1">
    <source>
        <dbReference type="ARBA" id="ARBA00004141"/>
    </source>
</evidence>
<accession>A0A7X2IWG2</accession>
<dbReference type="GO" id="GO:0016020">
    <property type="term" value="C:membrane"/>
    <property type="evidence" value="ECO:0007669"/>
    <property type="project" value="UniProtKB-SubCell"/>
</dbReference>
<dbReference type="Gene3D" id="1.20.120.1630">
    <property type="match status" value="1"/>
</dbReference>
<keyword evidence="2 5" id="KW-0812">Transmembrane</keyword>
<feature type="transmembrane region" description="Helical" evidence="5">
    <location>
        <begin position="70"/>
        <end position="89"/>
    </location>
</feature>
<feature type="transmembrane region" description="Helical" evidence="5">
    <location>
        <begin position="41"/>
        <end position="58"/>
    </location>
</feature>
<feature type="transmembrane region" description="Helical" evidence="5">
    <location>
        <begin position="122"/>
        <end position="155"/>
    </location>
</feature>
<organism evidence="6 7">
    <name type="scientific">Metabacillus lacus</name>
    <dbReference type="NCBI Taxonomy" id="1983721"/>
    <lineage>
        <taxon>Bacteria</taxon>
        <taxon>Bacillati</taxon>
        <taxon>Bacillota</taxon>
        <taxon>Bacilli</taxon>
        <taxon>Bacillales</taxon>
        <taxon>Bacillaceae</taxon>
        <taxon>Metabacillus</taxon>
    </lineage>
</organism>
<sequence>MTLFYIVISLLIIQRITELIIAKRNEKWVLSRGGVEHGREHYYLIVTLHVSFLLALVLETTYFSSGISPLWPVLLPLIILTQIIRYWAIASLGYYWNTRIIIIPDHEVVSKGPYQFMRHPNYVVVAAEILFLPLLFSAYATAILFSILNAFMMLIRIPAEEKALRQHTNYQKAFTNKRRFLPK</sequence>
<evidence type="ECO:0000256" key="2">
    <source>
        <dbReference type="ARBA" id="ARBA00022692"/>
    </source>
</evidence>
<evidence type="ECO:0000256" key="4">
    <source>
        <dbReference type="ARBA" id="ARBA00023136"/>
    </source>
</evidence>
<evidence type="ECO:0008006" key="8">
    <source>
        <dbReference type="Google" id="ProtNLM"/>
    </source>
</evidence>
<dbReference type="AlphaFoldDB" id="A0A7X2IWG2"/>
<name>A0A7X2IWG2_9BACI</name>
<keyword evidence="7" id="KW-1185">Reference proteome</keyword>
<protein>
    <recommendedName>
        <fullName evidence="8">Isoprenylcysteine carboxyl methyltransferase</fullName>
    </recommendedName>
</protein>
<evidence type="ECO:0000313" key="7">
    <source>
        <dbReference type="Proteomes" id="UP000448867"/>
    </source>
</evidence>
<dbReference type="Pfam" id="PF04140">
    <property type="entry name" value="ICMT"/>
    <property type="match status" value="1"/>
</dbReference>
<evidence type="ECO:0000256" key="5">
    <source>
        <dbReference type="SAM" id="Phobius"/>
    </source>
</evidence>
<dbReference type="OrthoDB" id="7203053at2"/>
<reference evidence="6 7" key="1">
    <citation type="submission" date="2019-11" db="EMBL/GenBank/DDBJ databases">
        <title>Bacillus lacus genome.</title>
        <authorList>
            <person name="Allen C.J."/>
            <person name="Newman J.D."/>
        </authorList>
    </citation>
    <scope>NUCLEOTIDE SEQUENCE [LARGE SCALE GENOMIC DNA]</scope>
    <source>
        <strain evidence="6 7">KCTC 33946</strain>
    </source>
</reference>
<proteinExistence type="predicted"/>
<comment type="subcellular location">
    <subcellularLocation>
        <location evidence="1">Membrane</location>
        <topology evidence="1">Multi-pass membrane protein</topology>
    </subcellularLocation>
</comment>
<dbReference type="EMBL" id="WKKI01000002">
    <property type="protein sequence ID" value="MRX70934.1"/>
    <property type="molecule type" value="Genomic_DNA"/>
</dbReference>
<dbReference type="PANTHER" id="PTHR12714">
    <property type="entry name" value="PROTEIN-S ISOPRENYLCYSTEINE O-METHYLTRANSFERASE"/>
    <property type="match status" value="1"/>
</dbReference>
<keyword evidence="3 5" id="KW-1133">Transmembrane helix</keyword>
<keyword evidence="4 5" id="KW-0472">Membrane</keyword>
<gene>
    <name evidence="6" type="ORF">GJU40_01970</name>
</gene>
<evidence type="ECO:0000313" key="6">
    <source>
        <dbReference type="EMBL" id="MRX70934.1"/>
    </source>
</evidence>
<dbReference type="GO" id="GO:0004671">
    <property type="term" value="F:protein C-terminal S-isoprenylcysteine carboxyl O-methyltransferase activity"/>
    <property type="evidence" value="ECO:0007669"/>
    <property type="project" value="InterPro"/>
</dbReference>
<dbReference type="Proteomes" id="UP000448867">
    <property type="component" value="Unassembled WGS sequence"/>
</dbReference>
<comment type="caution">
    <text evidence="6">The sequence shown here is derived from an EMBL/GenBank/DDBJ whole genome shotgun (WGS) entry which is preliminary data.</text>
</comment>
<dbReference type="InterPro" id="IPR007269">
    <property type="entry name" value="ICMT_MeTrfase"/>
</dbReference>
<dbReference type="RefSeq" id="WP_154306063.1">
    <property type="nucleotide sequence ID" value="NZ_WKKI01000002.1"/>
</dbReference>